<accession>A0AAU8B3L7</accession>
<sequence length="67" mass="7359">MKLSNQQIYDIIKIVVTAILSISATLFVQSCTLSLSISKNNSNSTQKTEQTTTSSVDSTQINFTPKF</sequence>
<evidence type="ECO:0000313" key="6">
    <source>
        <dbReference type="EMBL" id="XCD08127.1"/>
    </source>
</evidence>
<dbReference type="PROSITE" id="PS51257">
    <property type="entry name" value="PROKAR_LIPOPROTEIN"/>
    <property type="match status" value="1"/>
</dbReference>
<feature type="compositionally biased region" description="Low complexity" evidence="1">
    <location>
        <begin position="38"/>
        <end position="55"/>
    </location>
</feature>
<feature type="transmembrane region" description="Helical" evidence="2">
    <location>
        <begin position="12"/>
        <end position="37"/>
    </location>
</feature>
<evidence type="ECO:0000256" key="2">
    <source>
        <dbReference type="SAM" id="Phobius"/>
    </source>
</evidence>
<keyword evidence="2" id="KW-0812">Transmembrane</keyword>
<evidence type="ECO:0000256" key="1">
    <source>
        <dbReference type="SAM" id="MobiDB-lite"/>
    </source>
</evidence>
<dbReference type="EMBL" id="PP511531">
    <property type="protein sequence ID" value="XCD05224.1"/>
    <property type="molecule type" value="Genomic_DNA"/>
</dbReference>
<feature type="compositionally biased region" description="Polar residues" evidence="1">
    <location>
        <begin position="56"/>
        <end position="67"/>
    </location>
</feature>
<dbReference type="EMBL" id="PP511716">
    <property type="protein sequence ID" value="XCD06833.1"/>
    <property type="molecule type" value="Genomic_DNA"/>
</dbReference>
<proteinExistence type="predicted"/>
<protein>
    <submittedName>
        <fullName evidence="5">Uncharacterized protein</fullName>
    </submittedName>
</protein>
<name>A0AAU8B3L7_9VIRU</name>
<evidence type="ECO:0000313" key="5">
    <source>
        <dbReference type="EMBL" id="XCD06833.1"/>
    </source>
</evidence>
<evidence type="ECO:0000313" key="4">
    <source>
        <dbReference type="EMBL" id="XCD06296.1"/>
    </source>
</evidence>
<keyword evidence="2" id="KW-0472">Membrane</keyword>
<dbReference type="EMBL" id="PP511859">
    <property type="protein sequence ID" value="XCD08127.1"/>
    <property type="molecule type" value="Genomic_DNA"/>
</dbReference>
<keyword evidence="2" id="KW-1133">Transmembrane helix</keyword>
<evidence type="ECO:0000313" key="3">
    <source>
        <dbReference type="EMBL" id="XCD05224.1"/>
    </source>
</evidence>
<reference evidence="5" key="1">
    <citation type="submission" date="2024-03" db="EMBL/GenBank/DDBJ databases">
        <title>Diverse circular DNA viruses in blood, oral, and fecal samples of captive lemurs.</title>
        <authorList>
            <person name="Paietta E.N."/>
            <person name="Kraberger S."/>
            <person name="Lund M.C."/>
            <person name="Custer J.M."/>
            <person name="Vargas K.M."/>
            <person name="Ehmke E.E."/>
            <person name="Yoder A.D."/>
            <person name="Varsani A."/>
        </authorList>
    </citation>
    <scope>NUCLEOTIDE SEQUENCE</scope>
    <source>
        <strain evidence="3">Duke_24FS_47</strain>
        <strain evidence="4">Duke_25FS_60</strain>
        <strain evidence="5">Duke_26_32</strain>
        <strain evidence="6">Duke_29_24</strain>
    </source>
</reference>
<feature type="region of interest" description="Disordered" evidence="1">
    <location>
        <begin position="38"/>
        <end position="67"/>
    </location>
</feature>
<dbReference type="EMBL" id="PP511653">
    <property type="protein sequence ID" value="XCD06296.1"/>
    <property type="molecule type" value="Genomic_DNA"/>
</dbReference>
<organism evidence="5">
    <name type="scientific">Dulem virus 232</name>
    <dbReference type="NCBI Taxonomy" id="3145709"/>
    <lineage>
        <taxon>Viruses</taxon>
        <taxon>Monodnaviria</taxon>
        <taxon>Sangervirae</taxon>
        <taxon>Phixviricota</taxon>
        <taxon>Malgrandaviricetes</taxon>
        <taxon>Petitvirales</taxon>
        <taxon>Microviridae</taxon>
        <taxon>Microvirus</taxon>
    </lineage>
</organism>